<evidence type="ECO:0000313" key="2">
    <source>
        <dbReference type="EMBL" id="KAG5522184.1"/>
    </source>
</evidence>
<feature type="compositionally biased region" description="Basic and acidic residues" evidence="1">
    <location>
        <begin position="31"/>
        <end position="41"/>
    </location>
</feature>
<evidence type="ECO:0000256" key="1">
    <source>
        <dbReference type="SAM" id="MobiDB-lite"/>
    </source>
</evidence>
<sequence length="98" mass="10973">MLKIFREEREGGLRLPPPPISITGTLPTTTGDHHNPTPELHHLRRKHEFPTEKKSIHFHTAQKPVVVAVACGGERWCWVLVVEVGSVVTGGGGKRRRR</sequence>
<proteinExistence type="predicted"/>
<feature type="region of interest" description="Disordered" evidence="1">
    <location>
        <begin position="1"/>
        <end position="43"/>
    </location>
</feature>
<organism evidence="2 3">
    <name type="scientific">Rhododendron griersonianum</name>
    <dbReference type="NCBI Taxonomy" id="479676"/>
    <lineage>
        <taxon>Eukaryota</taxon>
        <taxon>Viridiplantae</taxon>
        <taxon>Streptophyta</taxon>
        <taxon>Embryophyta</taxon>
        <taxon>Tracheophyta</taxon>
        <taxon>Spermatophyta</taxon>
        <taxon>Magnoliopsida</taxon>
        <taxon>eudicotyledons</taxon>
        <taxon>Gunneridae</taxon>
        <taxon>Pentapetalae</taxon>
        <taxon>asterids</taxon>
        <taxon>Ericales</taxon>
        <taxon>Ericaceae</taxon>
        <taxon>Ericoideae</taxon>
        <taxon>Rhodoreae</taxon>
        <taxon>Rhododendron</taxon>
    </lineage>
</organism>
<name>A0AAV6I619_9ERIC</name>
<dbReference type="EMBL" id="JACTNZ010000012">
    <property type="protein sequence ID" value="KAG5522184.1"/>
    <property type="molecule type" value="Genomic_DNA"/>
</dbReference>
<reference evidence="2" key="1">
    <citation type="submission" date="2020-08" db="EMBL/GenBank/DDBJ databases">
        <title>Plant Genome Project.</title>
        <authorList>
            <person name="Zhang R.-G."/>
        </authorList>
    </citation>
    <scope>NUCLEOTIDE SEQUENCE</scope>
    <source>
        <strain evidence="2">WSP0</strain>
        <tissue evidence="2">Leaf</tissue>
    </source>
</reference>
<accession>A0AAV6I619</accession>
<comment type="caution">
    <text evidence="2">The sequence shown here is derived from an EMBL/GenBank/DDBJ whole genome shotgun (WGS) entry which is preliminary data.</text>
</comment>
<gene>
    <name evidence="2" type="ORF">RHGRI_034387</name>
</gene>
<dbReference type="Proteomes" id="UP000823749">
    <property type="component" value="Chromosome 12"/>
</dbReference>
<evidence type="ECO:0000313" key="3">
    <source>
        <dbReference type="Proteomes" id="UP000823749"/>
    </source>
</evidence>
<keyword evidence="3" id="KW-1185">Reference proteome</keyword>
<dbReference type="AlphaFoldDB" id="A0AAV6I619"/>
<protein>
    <submittedName>
        <fullName evidence="2">Uncharacterized protein</fullName>
    </submittedName>
</protein>
<feature type="compositionally biased region" description="Basic and acidic residues" evidence="1">
    <location>
        <begin position="1"/>
        <end position="12"/>
    </location>
</feature>